<organism evidence="1 2">
    <name type="scientific">Ficus carica</name>
    <name type="common">Common fig</name>
    <dbReference type="NCBI Taxonomy" id="3494"/>
    <lineage>
        <taxon>Eukaryota</taxon>
        <taxon>Viridiplantae</taxon>
        <taxon>Streptophyta</taxon>
        <taxon>Embryophyta</taxon>
        <taxon>Tracheophyta</taxon>
        <taxon>Spermatophyta</taxon>
        <taxon>Magnoliopsida</taxon>
        <taxon>eudicotyledons</taxon>
        <taxon>Gunneridae</taxon>
        <taxon>Pentapetalae</taxon>
        <taxon>rosids</taxon>
        <taxon>fabids</taxon>
        <taxon>Rosales</taxon>
        <taxon>Moraceae</taxon>
        <taxon>Ficeae</taxon>
        <taxon>Ficus</taxon>
    </lineage>
</organism>
<proteinExistence type="predicted"/>
<dbReference type="Proteomes" id="UP001187192">
    <property type="component" value="Unassembled WGS sequence"/>
</dbReference>
<name>A0AA88AUY2_FICCA</name>
<reference evidence="1" key="1">
    <citation type="submission" date="2023-07" db="EMBL/GenBank/DDBJ databases">
        <title>draft genome sequence of fig (Ficus carica).</title>
        <authorList>
            <person name="Takahashi T."/>
            <person name="Nishimura K."/>
        </authorList>
    </citation>
    <scope>NUCLEOTIDE SEQUENCE</scope>
</reference>
<protein>
    <submittedName>
        <fullName evidence="1">Uncharacterized protein</fullName>
    </submittedName>
</protein>
<dbReference type="AlphaFoldDB" id="A0AA88AUY2"/>
<dbReference type="EMBL" id="BTGU01000041">
    <property type="protein sequence ID" value="GMN52321.1"/>
    <property type="molecule type" value="Genomic_DNA"/>
</dbReference>
<evidence type="ECO:0000313" key="2">
    <source>
        <dbReference type="Proteomes" id="UP001187192"/>
    </source>
</evidence>
<accession>A0AA88AUY2</accession>
<comment type="caution">
    <text evidence="1">The sequence shown here is derived from an EMBL/GenBank/DDBJ whole genome shotgun (WGS) entry which is preliminary data.</text>
</comment>
<gene>
    <name evidence="1" type="ORF">TIFTF001_021477</name>
</gene>
<sequence length="62" mass="6777">MCCPAQLVLAVKRNGEAIQEFMDVVRMVVFRSMVLVGDAGEYLTLGGGLYGLGLEEVSERVR</sequence>
<evidence type="ECO:0000313" key="1">
    <source>
        <dbReference type="EMBL" id="GMN52321.1"/>
    </source>
</evidence>
<keyword evidence="2" id="KW-1185">Reference proteome</keyword>